<evidence type="ECO:0000313" key="3">
    <source>
        <dbReference type="Proteomes" id="UP000799772"/>
    </source>
</evidence>
<protein>
    <submittedName>
        <fullName evidence="2">Uncharacterized protein</fullName>
    </submittedName>
</protein>
<organism evidence="2 3">
    <name type="scientific">Rhizodiscina lignyota</name>
    <dbReference type="NCBI Taxonomy" id="1504668"/>
    <lineage>
        <taxon>Eukaryota</taxon>
        <taxon>Fungi</taxon>
        <taxon>Dikarya</taxon>
        <taxon>Ascomycota</taxon>
        <taxon>Pezizomycotina</taxon>
        <taxon>Dothideomycetes</taxon>
        <taxon>Pleosporomycetidae</taxon>
        <taxon>Aulographales</taxon>
        <taxon>Rhizodiscinaceae</taxon>
        <taxon>Rhizodiscina</taxon>
    </lineage>
</organism>
<dbReference type="AlphaFoldDB" id="A0A9P4MBA3"/>
<keyword evidence="3" id="KW-1185">Reference proteome</keyword>
<evidence type="ECO:0000313" key="2">
    <source>
        <dbReference type="EMBL" id="KAF2104456.1"/>
    </source>
</evidence>
<dbReference type="EMBL" id="ML978121">
    <property type="protein sequence ID" value="KAF2104456.1"/>
    <property type="molecule type" value="Genomic_DNA"/>
</dbReference>
<evidence type="ECO:0000256" key="1">
    <source>
        <dbReference type="SAM" id="MobiDB-lite"/>
    </source>
</evidence>
<reference evidence="2" key="1">
    <citation type="journal article" date="2020" name="Stud. Mycol.">
        <title>101 Dothideomycetes genomes: a test case for predicting lifestyles and emergence of pathogens.</title>
        <authorList>
            <person name="Haridas S."/>
            <person name="Albert R."/>
            <person name="Binder M."/>
            <person name="Bloem J."/>
            <person name="Labutti K."/>
            <person name="Salamov A."/>
            <person name="Andreopoulos B."/>
            <person name="Baker S."/>
            <person name="Barry K."/>
            <person name="Bills G."/>
            <person name="Bluhm B."/>
            <person name="Cannon C."/>
            <person name="Castanera R."/>
            <person name="Culley D."/>
            <person name="Daum C."/>
            <person name="Ezra D."/>
            <person name="Gonzalez J."/>
            <person name="Henrissat B."/>
            <person name="Kuo A."/>
            <person name="Liang C."/>
            <person name="Lipzen A."/>
            <person name="Lutzoni F."/>
            <person name="Magnuson J."/>
            <person name="Mondo S."/>
            <person name="Nolan M."/>
            <person name="Ohm R."/>
            <person name="Pangilinan J."/>
            <person name="Park H.-J."/>
            <person name="Ramirez L."/>
            <person name="Alfaro M."/>
            <person name="Sun H."/>
            <person name="Tritt A."/>
            <person name="Yoshinaga Y."/>
            <person name="Zwiers L.-H."/>
            <person name="Turgeon B."/>
            <person name="Goodwin S."/>
            <person name="Spatafora J."/>
            <person name="Crous P."/>
            <person name="Grigoriev I."/>
        </authorList>
    </citation>
    <scope>NUCLEOTIDE SEQUENCE</scope>
    <source>
        <strain evidence="2">CBS 133067</strain>
    </source>
</reference>
<name>A0A9P4MBA3_9PEZI</name>
<proteinExistence type="predicted"/>
<gene>
    <name evidence="2" type="ORF">NA57DRAFT_70660</name>
</gene>
<dbReference type="Proteomes" id="UP000799772">
    <property type="component" value="Unassembled WGS sequence"/>
</dbReference>
<sequence length="274" mass="29173">MFRFQNPVSSTGESVYVRGAGVVHGRHIQRFIDRESYYQLPVAVSDIRLAPIVWKLPDGQLLRTRFPEFPEPVAQVVESLKYALNHEGVAGRRMTHDLIVQLQGHQSRWYEQAPARQPGFRAIAQPAGEQAQPTIAAPAQPAATPAPGIDLAAEAFGDSNTGAATGRRTPSGMSEGSSGRMGGWGADEFGGNRGQMGGAGGVRRPRYESSDGGYNNGAHYGGSYGGGHYGAEHQDGRNRGWGQGYGQGYGTGFGTGYGTGYGRGRGRGLPPPWP</sequence>
<accession>A0A9P4MBA3</accession>
<feature type="region of interest" description="Disordered" evidence="1">
    <location>
        <begin position="159"/>
        <end position="180"/>
    </location>
</feature>
<comment type="caution">
    <text evidence="2">The sequence shown here is derived from an EMBL/GenBank/DDBJ whole genome shotgun (WGS) entry which is preliminary data.</text>
</comment>